<name>A0A2U0TD22_9PAST</name>
<protein>
    <recommendedName>
        <fullName evidence="3">Alcohol dehydrogenase-like protein</fullName>
    </recommendedName>
</protein>
<dbReference type="EMBL" id="QENU01000002">
    <property type="protein sequence ID" value="PVX41516.1"/>
    <property type="molecule type" value="Genomic_DNA"/>
</dbReference>
<gene>
    <name evidence="1" type="ORF">C8D76_102215</name>
</gene>
<dbReference type="SUPFAM" id="SSF50129">
    <property type="entry name" value="GroES-like"/>
    <property type="match status" value="1"/>
</dbReference>
<dbReference type="AlphaFoldDB" id="A0A2U0TD22"/>
<comment type="caution">
    <text evidence="1">The sequence shown here is derived from an EMBL/GenBank/DDBJ whole genome shotgun (WGS) entry which is preliminary data.</text>
</comment>
<organism evidence="1 2">
    <name type="scientific">Alitibacter langaaensis DSM 22999</name>
    <dbReference type="NCBI Taxonomy" id="1122935"/>
    <lineage>
        <taxon>Bacteria</taxon>
        <taxon>Pseudomonadati</taxon>
        <taxon>Pseudomonadota</taxon>
        <taxon>Gammaproteobacteria</taxon>
        <taxon>Pasteurellales</taxon>
        <taxon>Pasteurellaceae</taxon>
        <taxon>Alitibacter</taxon>
    </lineage>
</organism>
<proteinExistence type="predicted"/>
<sequence length="33" mass="3548">MSKQIQFTKTGSPDVLQIVDVAAPAPKAHEVQI</sequence>
<dbReference type="Proteomes" id="UP000245909">
    <property type="component" value="Unassembled WGS sequence"/>
</dbReference>
<dbReference type="Gene3D" id="3.90.180.10">
    <property type="entry name" value="Medium-chain alcohol dehydrogenases, catalytic domain"/>
    <property type="match status" value="1"/>
</dbReference>
<accession>A0A2U0TD22</accession>
<evidence type="ECO:0000313" key="2">
    <source>
        <dbReference type="Proteomes" id="UP000245909"/>
    </source>
</evidence>
<evidence type="ECO:0008006" key="3">
    <source>
        <dbReference type="Google" id="ProtNLM"/>
    </source>
</evidence>
<keyword evidence="2" id="KW-1185">Reference proteome</keyword>
<reference evidence="1 2" key="1">
    <citation type="submission" date="2018-05" db="EMBL/GenBank/DDBJ databases">
        <title>Genomic Encyclopedia of Type Strains, Phase IV (KMG-IV): sequencing the most valuable type-strain genomes for metagenomic binning, comparative biology and taxonomic classification.</title>
        <authorList>
            <person name="Goeker M."/>
        </authorList>
    </citation>
    <scope>NUCLEOTIDE SEQUENCE [LARGE SCALE GENOMIC DNA]</scope>
    <source>
        <strain evidence="1 2">DSM 22999</strain>
    </source>
</reference>
<dbReference type="InterPro" id="IPR011032">
    <property type="entry name" value="GroES-like_sf"/>
</dbReference>
<evidence type="ECO:0000313" key="1">
    <source>
        <dbReference type="EMBL" id="PVX41516.1"/>
    </source>
</evidence>